<dbReference type="PRINTS" id="PR00014">
    <property type="entry name" value="FNTYPEIII"/>
</dbReference>
<proteinExistence type="predicted"/>
<reference evidence="5 6" key="1">
    <citation type="submission" date="2019-05" db="EMBL/GenBank/DDBJ databases">
        <title>Nakamurella sp. N5BH11, whole genome shotgun sequence.</title>
        <authorList>
            <person name="Tuo L."/>
        </authorList>
    </citation>
    <scope>NUCLEOTIDE SEQUENCE [LARGE SCALE GENOMIC DNA]</scope>
    <source>
        <strain evidence="5 6">N5BH11</strain>
    </source>
</reference>
<dbReference type="CDD" id="cd00063">
    <property type="entry name" value="FN3"/>
    <property type="match status" value="2"/>
</dbReference>
<keyword evidence="6" id="KW-1185">Reference proteome</keyword>
<dbReference type="EMBL" id="SZZH01000003">
    <property type="protein sequence ID" value="TKV58823.1"/>
    <property type="molecule type" value="Genomic_DNA"/>
</dbReference>
<dbReference type="Pfam" id="PF00041">
    <property type="entry name" value="fn3"/>
    <property type="match status" value="2"/>
</dbReference>
<keyword evidence="1" id="KW-0677">Repeat</keyword>
<feature type="domain" description="Fibronectin type-III" evidence="4">
    <location>
        <begin position="144"/>
        <end position="240"/>
    </location>
</feature>
<dbReference type="InterPro" id="IPR013783">
    <property type="entry name" value="Ig-like_fold"/>
</dbReference>
<keyword evidence="2" id="KW-0326">Glycosidase</keyword>
<keyword evidence="3" id="KW-0119">Carbohydrate metabolism</keyword>
<evidence type="ECO:0000256" key="2">
    <source>
        <dbReference type="ARBA" id="ARBA00023295"/>
    </source>
</evidence>
<evidence type="ECO:0000313" key="6">
    <source>
        <dbReference type="Proteomes" id="UP000306985"/>
    </source>
</evidence>
<keyword evidence="2" id="KW-0378">Hydrolase</keyword>
<dbReference type="InterPro" id="IPR003961">
    <property type="entry name" value="FN3_dom"/>
</dbReference>
<protein>
    <submittedName>
        <fullName evidence="5">Fibronectin type III domain-containing protein</fullName>
    </submittedName>
</protein>
<dbReference type="InterPro" id="IPR036116">
    <property type="entry name" value="FN3_sf"/>
</dbReference>
<dbReference type="OrthoDB" id="7876310at2"/>
<gene>
    <name evidence="5" type="ORF">FDO65_15065</name>
</gene>
<dbReference type="SUPFAM" id="SSF49265">
    <property type="entry name" value="Fibronectin type III"/>
    <property type="match status" value="2"/>
</dbReference>
<dbReference type="AlphaFoldDB" id="A0A4U6QF61"/>
<evidence type="ECO:0000256" key="3">
    <source>
        <dbReference type="ARBA" id="ARBA00023326"/>
    </source>
</evidence>
<dbReference type="Gene3D" id="2.60.40.10">
    <property type="entry name" value="Immunoglobulins"/>
    <property type="match status" value="3"/>
</dbReference>
<dbReference type="PANTHER" id="PTHR13817:SF73">
    <property type="entry name" value="FIBRONECTIN TYPE-III DOMAIN-CONTAINING PROTEIN"/>
    <property type="match status" value="1"/>
</dbReference>
<dbReference type="RefSeq" id="WP_137450483.1">
    <property type="nucleotide sequence ID" value="NZ_SZZH01000003.1"/>
</dbReference>
<dbReference type="SMART" id="SM00060">
    <property type="entry name" value="FN3"/>
    <property type="match status" value="3"/>
</dbReference>
<dbReference type="PROSITE" id="PS50853">
    <property type="entry name" value="FN3"/>
    <property type="match status" value="3"/>
</dbReference>
<feature type="domain" description="Fibronectin type-III" evidence="4">
    <location>
        <begin position="241"/>
        <end position="339"/>
    </location>
</feature>
<comment type="caution">
    <text evidence="5">The sequence shown here is derived from an EMBL/GenBank/DDBJ whole genome shotgun (WGS) entry which is preliminary data.</text>
</comment>
<dbReference type="PANTHER" id="PTHR13817">
    <property type="entry name" value="TITIN"/>
    <property type="match status" value="1"/>
</dbReference>
<accession>A0A4U6QF61</accession>
<evidence type="ECO:0000313" key="5">
    <source>
        <dbReference type="EMBL" id="TKV58823.1"/>
    </source>
</evidence>
<dbReference type="GO" id="GO:0016798">
    <property type="term" value="F:hydrolase activity, acting on glycosyl bonds"/>
    <property type="evidence" value="ECO:0007669"/>
    <property type="project" value="UniProtKB-KW"/>
</dbReference>
<evidence type="ECO:0000259" key="4">
    <source>
        <dbReference type="PROSITE" id="PS50853"/>
    </source>
</evidence>
<feature type="domain" description="Fibronectin type-III" evidence="4">
    <location>
        <begin position="41"/>
        <end position="140"/>
    </location>
</feature>
<dbReference type="GO" id="GO:0000272">
    <property type="term" value="P:polysaccharide catabolic process"/>
    <property type="evidence" value="ECO:0007669"/>
    <property type="project" value="UniProtKB-KW"/>
</dbReference>
<evidence type="ECO:0000256" key="1">
    <source>
        <dbReference type="ARBA" id="ARBA00022737"/>
    </source>
</evidence>
<sequence>MSTPTLSIARAGGHPLRVTLVAVLTLVLGIAGGGVAAAATAPTGPTSVSASTTGAGSAVLKWSPPASTGGSAITGYVVGRDGTDSNGTGAWSTTVAASARSQSFTLLVPGRTYTLSVRAKRAAGLGPVATVKVTVATVPGAPVVPDYIVAYPQPDQTHTATVTWQPPASTGGSDITGYRVSRAGYDTDGTGPWSTVVGPGVRSFTMTKLGWTSYTFTVEAINAVGAGPAASTLAPNTIPDYVHKPTITAVTSDPAAGTVTVTWDFLYYGNHAHTPDRVRVGRDGTDANGTGTWSSTVPVISRSFTFTRLQRGSTYTFTIDAWLNYSPNDKRGDAVTVTL</sequence>
<dbReference type="InterPro" id="IPR050964">
    <property type="entry name" value="Striated_Muscle_Regulatory"/>
</dbReference>
<organism evidence="5 6">
    <name type="scientific">Nakamurella flava</name>
    <dbReference type="NCBI Taxonomy" id="2576308"/>
    <lineage>
        <taxon>Bacteria</taxon>
        <taxon>Bacillati</taxon>
        <taxon>Actinomycetota</taxon>
        <taxon>Actinomycetes</taxon>
        <taxon>Nakamurellales</taxon>
        <taxon>Nakamurellaceae</taxon>
        <taxon>Nakamurella</taxon>
    </lineage>
</organism>
<dbReference type="Proteomes" id="UP000306985">
    <property type="component" value="Unassembled WGS sequence"/>
</dbReference>
<name>A0A4U6QF61_9ACTN</name>
<keyword evidence="3" id="KW-0624">Polysaccharide degradation</keyword>